<dbReference type="Pfam" id="PF02654">
    <property type="entry name" value="CobS"/>
    <property type="match status" value="1"/>
</dbReference>
<keyword evidence="12 19" id="KW-1133">Transmembrane helix</keyword>
<evidence type="ECO:0000256" key="10">
    <source>
        <dbReference type="ARBA" id="ARBA00022692"/>
    </source>
</evidence>
<evidence type="ECO:0000256" key="17">
    <source>
        <dbReference type="ARBA" id="ARBA00048623"/>
    </source>
</evidence>
<dbReference type="GO" id="GO:0009236">
    <property type="term" value="P:cobalamin biosynthetic process"/>
    <property type="evidence" value="ECO:0007669"/>
    <property type="project" value="UniProtKB-UniRule"/>
</dbReference>
<evidence type="ECO:0000256" key="1">
    <source>
        <dbReference type="ARBA" id="ARBA00001946"/>
    </source>
</evidence>
<keyword evidence="8 19" id="KW-0169">Cobalamin biosynthesis</keyword>
<evidence type="ECO:0000256" key="15">
    <source>
        <dbReference type="ARBA" id="ARBA00032605"/>
    </source>
</evidence>
<dbReference type="PANTHER" id="PTHR34148">
    <property type="entry name" value="ADENOSYLCOBINAMIDE-GDP RIBAZOLETRANSFERASE"/>
    <property type="match status" value="1"/>
</dbReference>
<evidence type="ECO:0000256" key="19">
    <source>
        <dbReference type="HAMAP-Rule" id="MF_00719"/>
    </source>
</evidence>
<dbReference type="RefSeq" id="WP_342807433.1">
    <property type="nucleotide sequence ID" value="NZ_JAOPJZ010000003.1"/>
</dbReference>
<proteinExistence type="inferred from homology"/>
<feature type="transmembrane region" description="Helical" evidence="19">
    <location>
        <begin position="218"/>
        <end position="237"/>
    </location>
</feature>
<dbReference type="EMBL" id="JAOPJZ010000003">
    <property type="protein sequence ID" value="MCU4751539.1"/>
    <property type="molecule type" value="Genomic_DNA"/>
</dbReference>
<dbReference type="NCBIfam" id="TIGR00317">
    <property type="entry name" value="cobS"/>
    <property type="match status" value="1"/>
</dbReference>
<evidence type="ECO:0000256" key="13">
    <source>
        <dbReference type="ARBA" id="ARBA00023136"/>
    </source>
</evidence>
<dbReference type="AlphaFoldDB" id="A0AAP3E6P6"/>
<comment type="pathway">
    <text evidence="3 19">Cofactor biosynthesis; adenosylcobalamin biosynthesis; adenosylcobalamin from cob(II)yrinate a,c-diamide: step 7/7.</text>
</comment>
<evidence type="ECO:0000313" key="21">
    <source>
        <dbReference type="Proteomes" id="UP001321047"/>
    </source>
</evidence>
<evidence type="ECO:0000256" key="7">
    <source>
        <dbReference type="ARBA" id="ARBA00022475"/>
    </source>
</evidence>
<comment type="function">
    <text evidence="14 19">Joins adenosylcobinamide-GDP and alpha-ribazole to generate adenosylcobalamin (Ado-cobalamin). Also synthesizes adenosylcobalamin 5'-phosphate from adenosylcobinamide-GDP and alpha-ribazole 5'-phosphate.</text>
</comment>
<name>A0AAP3E6P6_9EURY</name>
<dbReference type="EC" id="2.7.8.26" evidence="5 19"/>
<dbReference type="GO" id="GO:0008818">
    <property type="term" value="F:cobalamin 5'-phosphate synthase activity"/>
    <property type="evidence" value="ECO:0007669"/>
    <property type="project" value="UniProtKB-UniRule"/>
</dbReference>
<evidence type="ECO:0000313" key="20">
    <source>
        <dbReference type="EMBL" id="MCU4751539.1"/>
    </source>
</evidence>
<feature type="transmembrane region" description="Helical" evidence="19">
    <location>
        <begin position="129"/>
        <end position="162"/>
    </location>
</feature>
<evidence type="ECO:0000256" key="12">
    <source>
        <dbReference type="ARBA" id="ARBA00022989"/>
    </source>
</evidence>
<keyword evidence="11 19" id="KW-0460">Magnesium</keyword>
<evidence type="ECO:0000256" key="5">
    <source>
        <dbReference type="ARBA" id="ARBA00013200"/>
    </source>
</evidence>
<evidence type="ECO:0000256" key="8">
    <source>
        <dbReference type="ARBA" id="ARBA00022573"/>
    </source>
</evidence>
<comment type="subcellular location">
    <subcellularLocation>
        <location evidence="2 19">Cell membrane</location>
        <topology evidence="2 19">Multi-pass membrane protein</topology>
    </subcellularLocation>
</comment>
<comment type="catalytic activity">
    <reaction evidence="17 19">
        <text>alpha-ribazole + adenosylcob(III)inamide-GDP = adenosylcob(III)alamin + GMP + H(+)</text>
        <dbReference type="Rhea" id="RHEA:16049"/>
        <dbReference type="ChEBI" id="CHEBI:10329"/>
        <dbReference type="ChEBI" id="CHEBI:15378"/>
        <dbReference type="ChEBI" id="CHEBI:18408"/>
        <dbReference type="ChEBI" id="CHEBI:58115"/>
        <dbReference type="ChEBI" id="CHEBI:60487"/>
        <dbReference type="EC" id="2.7.8.26"/>
    </reaction>
</comment>
<gene>
    <name evidence="19 20" type="primary">cobS</name>
    <name evidence="20" type="ORF">OB919_06035</name>
</gene>
<keyword evidence="9 19" id="KW-0808">Transferase</keyword>
<sequence>MARRDGPIRRPLERGKTAIRGLRGAITFLTQLPVPRAGADASERDWNAFRTTPAAFPLVGWLVGGLTALVFVLGDGVPDATVAFGYLLAVYLVTGINHLDGVADAGDALVVHGDSEHRRHVLKDTTTGVGALLAVVMVLVGVALAGFTLSGAPLLVAVAIVLAAEVGAKTGLALIACGGRAAHEGFGAQFTASLTPRQAISPLAIGVPVIALSWPSPIAALTFAGALTGTALTWWWARRRLRGVTGDVFGAANEVSRLLGLYLGVIAWTLW</sequence>
<evidence type="ECO:0000256" key="6">
    <source>
        <dbReference type="ARBA" id="ARBA00015850"/>
    </source>
</evidence>
<evidence type="ECO:0000256" key="4">
    <source>
        <dbReference type="ARBA" id="ARBA00010561"/>
    </source>
</evidence>
<keyword evidence="10 19" id="KW-0812">Transmembrane</keyword>
<evidence type="ECO:0000256" key="2">
    <source>
        <dbReference type="ARBA" id="ARBA00004651"/>
    </source>
</evidence>
<protein>
    <recommendedName>
        <fullName evidence="6 19">Adenosylcobinamide-GDP ribazoletransferase</fullName>
        <ecNumber evidence="5 19">2.7.8.26</ecNumber>
    </recommendedName>
    <alternativeName>
        <fullName evidence="16 19">Cobalamin synthase</fullName>
    </alternativeName>
    <alternativeName>
        <fullName evidence="15 19">Cobalamin-5'-phosphate synthase</fullName>
    </alternativeName>
</protein>
<evidence type="ECO:0000256" key="16">
    <source>
        <dbReference type="ARBA" id="ARBA00032853"/>
    </source>
</evidence>
<keyword evidence="21" id="KW-1185">Reference proteome</keyword>
<keyword evidence="13 19" id="KW-0472">Membrane</keyword>
<dbReference type="HAMAP" id="MF_00719">
    <property type="entry name" value="CobS"/>
    <property type="match status" value="1"/>
</dbReference>
<organism evidence="20 21">
    <name type="scientific">Natronosalvus hydrolyticus</name>
    <dbReference type="NCBI Taxonomy" id="2979988"/>
    <lineage>
        <taxon>Archaea</taxon>
        <taxon>Methanobacteriati</taxon>
        <taxon>Methanobacteriota</taxon>
        <taxon>Stenosarchaea group</taxon>
        <taxon>Halobacteria</taxon>
        <taxon>Halobacteriales</taxon>
        <taxon>Natrialbaceae</taxon>
        <taxon>Natronosalvus</taxon>
    </lineage>
</organism>
<comment type="cofactor">
    <cofactor evidence="1 19">
        <name>Mg(2+)</name>
        <dbReference type="ChEBI" id="CHEBI:18420"/>
    </cofactor>
</comment>
<evidence type="ECO:0000256" key="18">
    <source>
        <dbReference type="ARBA" id="ARBA00049504"/>
    </source>
</evidence>
<dbReference type="InterPro" id="IPR003805">
    <property type="entry name" value="CobS"/>
</dbReference>
<evidence type="ECO:0000256" key="11">
    <source>
        <dbReference type="ARBA" id="ARBA00022842"/>
    </source>
</evidence>
<dbReference type="Proteomes" id="UP001321047">
    <property type="component" value="Unassembled WGS sequence"/>
</dbReference>
<feature type="transmembrane region" description="Helical" evidence="19">
    <location>
        <begin position="54"/>
        <end position="74"/>
    </location>
</feature>
<comment type="catalytic activity">
    <reaction evidence="18 19">
        <text>alpha-ribazole 5'-phosphate + adenosylcob(III)inamide-GDP = adenosylcob(III)alamin 5'-phosphate + GMP + H(+)</text>
        <dbReference type="Rhea" id="RHEA:23560"/>
        <dbReference type="ChEBI" id="CHEBI:15378"/>
        <dbReference type="ChEBI" id="CHEBI:57918"/>
        <dbReference type="ChEBI" id="CHEBI:58115"/>
        <dbReference type="ChEBI" id="CHEBI:60487"/>
        <dbReference type="ChEBI" id="CHEBI:60493"/>
        <dbReference type="EC" id="2.7.8.26"/>
    </reaction>
</comment>
<dbReference type="GO" id="GO:0005886">
    <property type="term" value="C:plasma membrane"/>
    <property type="evidence" value="ECO:0007669"/>
    <property type="project" value="UniProtKB-SubCell"/>
</dbReference>
<evidence type="ECO:0000256" key="14">
    <source>
        <dbReference type="ARBA" id="ARBA00025228"/>
    </source>
</evidence>
<dbReference type="GO" id="GO:0051073">
    <property type="term" value="F:adenosylcobinamide-GDP ribazoletransferase activity"/>
    <property type="evidence" value="ECO:0007669"/>
    <property type="project" value="UniProtKB-UniRule"/>
</dbReference>
<keyword evidence="7 19" id="KW-1003">Cell membrane</keyword>
<evidence type="ECO:0000256" key="3">
    <source>
        <dbReference type="ARBA" id="ARBA00004663"/>
    </source>
</evidence>
<comment type="caution">
    <text evidence="20">The sequence shown here is derived from an EMBL/GenBank/DDBJ whole genome shotgun (WGS) entry which is preliminary data.</text>
</comment>
<evidence type="ECO:0000256" key="9">
    <source>
        <dbReference type="ARBA" id="ARBA00022679"/>
    </source>
</evidence>
<accession>A0AAP3E6P6</accession>
<reference evidence="20 21" key="1">
    <citation type="submission" date="2022-09" db="EMBL/GenBank/DDBJ databases">
        <title>Enrichment on poylsaccharides allowed isolation of novel metabolic and taxonomic groups of Haloarchaea.</title>
        <authorList>
            <person name="Sorokin D.Y."/>
            <person name="Elcheninov A.G."/>
            <person name="Khizhniak T.V."/>
            <person name="Kolganova T.V."/>
            <person name="Kublanov I.V."/>
        </authorList>
    </citation>
    <scope>NUCLEOTIDE SEQUENCE [LARGE SCALE GENOMIC DNA]</scope>
    <source>
        <strain evidence="20 21">AArc-curdl1</strain>
    </source>
</reference>
<comment type="similarity">
    <text evidence="4 19">Belongs to the CobS family.</text>
</comment>
<dbReference type="PANTHER" id="PTHR34148:SF1">
    <property type="entry name" value="ADENOSYLCOBINAMIDE-GDP RIBAZOLETRANSFERASE"/>
    <property type="match status" value="1"/>
</dbReference>
<comment type="caution">
    <text evidence="19">Lacks conserved residue(s) required for the propagation of feature annotation.</text>
</comment>